<evidence type="ECO:0000313" key="2">
    <source>
        <dbReference type="Proteomes" id="UP000775213"/>
    </source>
</evidence>
<dbReference type="AlphaFoldDB" id="A0AAV7G3S2"/>
<evidence type="ECO:0000313" key="1">
    <source>
        <dbReference type="EMBL" id="KAH0450831.1"/>
    </source>
</evidence>
<name>A0AAV7G3S2_DENCH</name>
<dbReference type="EMBL" id="JAGFBR010000018">
    <property type="protein sequence ID" value="KAH0450831.1"/>
    <property type="molecule type" value="Genomic_DNA"/>
</dbReference>
<keyword evidence="2" id="KW-1185">Reference proteome</keyword>
<dbReference type="Proteomes" id="UP000775213">
    <property type="component" value="Unassembled WGS sequence"/>
</dbReference>
<accession>A0AAV7G3S2</accession>
<organism evidence="1 2">
    <name type="scientific">Dendrobium chrysotoxum</name>
    <name type="common">Orchid</name>
    <dbReference type="NCBI Taxonomy" id="161865"/>
    <lineage>
        <taxon>Eukaryota</taxon>
        <taxon>Viridiplantae</taxon>
        <taxon>Streptophyta</taxon>
        <taxon>Embryophyta</taxon>
        <taxon>Tracheophyta</taxon>
        <taxon>Spermatophyta</taxon>
        <taxon>Magnoliopsida</taxon>
        <taxon>Liliopsida</taxon>
        <taxon>Asparagales</taxon>
        <taxon>Orchidaceae</taxon>
        <taxon>Epidendroideae</taxon>
        <taxon>Malaxideae</taxon>
        <taxon>Dendrobiinae</taxon>
        <taxon>Dendrobium</taxon>
    </lineage>
</organism>
<reference evidence="1 2" key="1">
    <citation type="journal article" date="2021" name="Hortic Res">
        <title>Chromosome-scale assembly of the Dendrobium chrysotoxum genome enhances the understanding of orchid evolution.</title>
        <authorList>
            <person name="Zhang Y."/>
            <person name="Zhang G.Q."/>
            <person name="Zhang D."/>
            <person name="Liu X.D."/>
            <person name="Xu X.Y."/>
            <person name="Sun W.H."/>
            <person name="Yu X."/>
            <person name="Zhu X."/>
            <person name="Wang Z.W."/>
            <person name="Zhao X."/>
            <person name="Zhong W.Y."/>
            <person name="Chen H."/>
            <person name="Yin W.L."/>
            <person name="Huang T."/>
            <person name="Niu S.C."/>
            <person name="Liu Z.J."/>
        </authorList>
    </citation>
    <scope>NUCLEOTIDE SEQUENCE [LARGE SCALE GENOMIC DNA]</scope>
    <source>
        <strain evidence="1">Lindl</strain>
    </source>
</reference>
<sequence length="169" mass="19680">MFSPLQLNYLLLALQPDSEQMGVQRRRRRVFAFRCSFRIKSIRVLQLLRHFLATGSSSASIRCRRIFGTVDIVDSAGQAVSIGDLGVLLLGRDRAFTMEFISTLSTLHVQSNMFNICYKWDGTFKKLAHIVYDLFEMITIFYKINYKVIVKKIKLITQVIKNNFYHKIF</sequence>
<protein>
    <submittedName>
        <fullName evidence="1">Uncharacterized protein</fullName>
    </submittedName>
</protein>
<comment type="caution">
    <text evidence="1">The sequence shown here is derived from an EMBL/GenBank/DDBJ whole genome shotgun (WGS) entry which is preliminary data.</text>
</comment>
<proteinExistence type="predicted"/>
<gene>
    <name evidence="1" type="ORF">IEQ34_021523</name>
</gene>